<dbReference type="GO" id="GO:0006508">
    <property type="term" value="P:proteolysis"/>
    <property type="evidence" value="ECO:0007669"/>
    <property type="project" value="UniProtKB-KW"/>
</dbReference>
<dbReference type="RefSeq" id="WP_264713942.1">
    <property type="nucleotide sequence ID" value="NZ_JAPDNT010000007.1"/>
</dbReference>
<evidence type="ECO:0000256" key="1">
    <source>
        <dbReference type="ARBA" id="ARBA00010541"/>
    </source>
</evidence>
<keyword evidence="5" id="KW-0732">Signal</keyword>
<evidence type="ECO:0000256" key="3">
    <source>
        <dbReference type="ARBA" id="ARBA00022801"/>
    </source>
</evidence>
<reference evidence="7" key="1">
    <citation type="submission" date="2022-09" db="EMBL/GenBank/DDBJ databases">
        <title>Rhodovastum sp. nov. RN2-1 isolated from soil in Seongnam, South Korea.</title>
        <authorList>
            <person name="Le N.T."/>
        </authorList>
    </citation>
    <scope>NUCLEOTIDE SEQUENCE</scope>
    <source>
        <strain evidence="7">RN2-1</strain>
    </source>
</reference>
<keyword evidence="3" id="KW-0378">Hydrolase</keyword>
<dbReference type="SUPFAM" id="SSF50156">
    <property type="entry name" value="PDZ domain-like"/>
    <property type="match status" value="2"/>
</dbReference>
<dbReference type="PRINTS" id="PR00834">
    <property type="entry name" value="PROTEASES2C"/>
</dbReference>
<comment type="caution">
    <text evidence="7">The sequence shown here is derived from an EMBL/GenBank/DDBJ whole genome shotgun (WGS) entry which is preliminary data.</text>
</comment>
<evidence type="ECO:0000256" key="4">
    <source>
        <dbReference type="ARBA" id="ARBA00022825"/>
    </source>
</evidence>
<dbReference type="SUPFAM" id="SSF50494">
    <property type="entry name" value="Trypsin-like serine proteases"/>
    <property type="match status" value="1"/>
</dbReference>
<protein>
    <submittedName>
        <fullName evidence="7">Trypsin-like peptidase domain-containing protein</fullName>
    </submittedName>
</protein>
<reference evidence="7" key="2">
    <citation type="submission" date="2022-10" db="EMBL/GenBank/DDBJ databases">
        <authorList>
            <person name="Trinh H.N."/>
        </authorList>
    </citation>
    <scope>NUCLEOTIDE SEQUENCE</scope>
    <source>
        <strain evidence="7">RN2-1</strain>
    </source>
</reference>
<dbReference type="Gene3D" id="2.40.10.120">
    <property type="match status" value="1"/>
</dbReference>
<keyword evidence="8" id="KW-1185">Reference proteome</keyword>
<keyword evidence="2" id="KW-0645">Protease</keyword>
<dbReference type="InterPro" id="IPR036034">
    <property type="entry name" value="PDZ_sf"/>
</dbReference>
<dbReference type="Proteomes" id="UP001165679">
    <property type="component" value="Unassembled WGS sequence"/>
</dbReference>
<feature type="chain" id="PRO_5041216484" evidence="5">
    <location>
        <begin position="31"/>
        <end position="464"/>
    </location>
</feature>
<dbReference type="SMART" id="SM00228">
    <property type="entry name" value="PDZ"/>
    <property type="match status" value="2"/>
</dbReference>
<sequence>MTFARFADMWLPPALAVTVVVAMTFATAAAADAPLPDIVAKLVPSVVNITTWKMMPPSDGQGPPIKTRIFGSGSIVRPDGFIVTARHVVKDGEGFYITLSDGTQLRAQLVVEGQQVDIAVLKVNSGKPLPAVKVGDSDTLRQGDAVIAIGNPLGLSSTVTTGIVSALDRNIQQGPYDAFIQTDAAINPGNSGGGLFNAAGELIGVNDAIFQAADTGGGGSIGLGFAIPVNDAKFAVVHMMEPDWVGPGWIGAAIQQVTPNIQGAVGLQTPDGSILAQIEPGGPAEAAGLKLGDVVTAFNGKAEDNARGLRRAIAVSVPGTTVPVTVWRGGQQMTLQLTLGKTPGFKPALANRAAFAAASDVPALKTTAQIGMTIAPITDALRAQYKLSPDQTGALVTNVAENTDAWMFGVNPGNVIVRVGDQPVTSPEQLRQHVQEAIQQGRQYVMLLFQGPRGFEWVSFPVRQ</sequence>
<keyword evidence="4" id="KW-0720">Serine protease</keyword>
<dbReference type="InterPro" id="IPR001940">
    <property type="entry name" value="Peptidase_S1C"/>
</dbReference>
<dbReference type="Pfam" id="PF13180">
    <property type="entry name" value="PDZ_2"/>
    <property type="match status" value="1"/>
</dbReference>
<dbReference type="Pfam" id="PF13365">
    <property type="entry name" value="Trypsin_2"/>
    <property type="match status" value="1"/>
</dbReference>
<feature type="domain" description="PDZ" evidence="6">
    <location>
        <begin position="254"/>
        <end position="317"/>
    </location>
</feature>
<name>A0AA42CHU9_9PROT</name>
<evidence type="ECO:0000313" key="8">
    <source>
        <dbReference type="Proteomes" id="UP001165679"/>
    </source>
</evidence>
<dbReference type="InterPro" id="IPR009003">
    <property type="entry name" value="Peptidase_S1_PA"/>
</dbReference>
<organism evidence="7 8">
    <name type="scientific">Limobrevibacterium gyesilva</name>
    <dbReference type="NCBI Taxonomy" id="2991712"/>
    <lineage>
        <taxon>Bacteria</taxon>
        <taxon>Pseudomonadati</taxon>
        <taxon>Pseudomonadota</taxon>
        <taxon>Alphaproteobacteria</taxon>
        <taxon>Acetobacterales</taxon>
        <taxon>Acetobacteraceae</taxon>
        <taxon>Limobrevibacterium</taxon>
    </lineage>
</organism>
<evidence type="ECO:0000313" key="7">
    <source>
        <dbReference type="EMBL" id="MCW3475250.1"/>
    </source>
</evidence>
<dbReference type="Gene3D" id="2.30.42.10">
    <property type="match status" value="2"/>
</dbReference>
<dbReference type="InterPro" id="IPR001478">
    <property type="entry name" value="PDZ"/>
</dbReference>
<evidence type="ECO:0000256" key="5">
    <source>
        <dbReference type="SAM" id="SignalP"/>
    </source>
</evidence>
<feature type="signal peptide" evidence="5">
    <location>
        <begin position="1"/>
        <end position="30"/>
    </location>
</feature>
<dbReference type="GO" id="GO:0004252">
    <property type="term" value="F:serine-type endopeptidase activity"/>
    <property type="evidence" value="ECO:0007669"/>
    <property type="project" value="InterPro"/>
</dbReference>
<dbReference type="PROSITE" id="PS50106">
    <property type="entry name" value="PDZ"/>
    <property type="match status" value="1"/>
</dbReference>
<accession>A0AA42CHU9</accession>
<proteinExistence type="inferred from homology"/>
<evidence type="ECO:0000256" key="2">
    <source>
        <dbReference type="ARBA" id="ARBA00022670"/>
    </source>
</evidence>
<dbReference type="PANTHER" id="PTHR22939:SF129">
    <property type="entry name" value="SERINE PROTEASE HTRA2, MITOCHONDRIAL"/>
    <property type="match status" value="1"/>
</dbReference>
<evidence type="ECO:0000259" key="6">
    <source>
        <dbReference type="PROSITE" id="PS50106"/>
    </source>
</evidence>
<dbReference type="PANTHER" id="PTHR22939">
    <property type="entry name" value="SERINE PROTEASE FAMILY S1C HTRA-RELATED"/>
    <property type="match status" value="1"/>
</dbReference>
<comment type="similarity">
    <text evidence="1">Belongs to the peptidase S1C family.</text>
</comment>
<dbReference type="AlphaFoldDB" id="A0AA42CHU9"/>
<dbReference type="EMBL" id="JAPDNT010000007">
    <property type="protein sequence ID" value="MCW3475250.1"/>
    <property type="molecule type" value="Genomic_DNA"/>
</dbReference>
<gene>
    <name evidence="7" type="ORF">OL599_11775</name>
</gene>